<evidence type="ECO:0000313" key="5">
    <source>
        <dbReference type="Proteomes" id="UP000295705"/>
    </source>
</evidence>
<evidence type="ECO:0000313" key="4">
    <source>
        <dbReference type="EMBL" id="TDQ46953.1"/>
    </source>
</evidence>
<keyword evidence="2" id="KW-0560">Oxidoreductase</keyword>
<dbReference type="AlphaFoldDB" id="A0A4R6UNA6"/>
<keyword evidence="5" id="KW-1185">Reference proteome</keyword>
<sequence length="348" mass="37362">MATRRFKATDPELDELYGRFADQGLQPLWELAGLLTAEPRVQAVPYRWSGRVLRELGTRAGELVPVDRGGDRRVLACANPGLGGAPYAVGTLWAAIQYLRGHEVAPAHRHTPAALRFVVEGEGVWTLVDGDPLHMGTGDLVLTPSWTFHEHHNPRDEPMIWVDVLDLPVVAALDAIFFEEGPTEEADTRTAVLSNSEARYGGGPGLVPSGAAPPVGRSPLLAYRWAETDRALAGLLEATGEGDAVLRYTDPVSGGDVMPTMRCEIARVLAGVATTPARQTGGRVLCVLHGHGEIRIGAERFEVEPGDLLAVPSWTPWSVHAEAEIDLFSTSDAPVLEALGLLRAETCG</sequence>
<dbReference type="InterPro" id="IPR014710">
    <property type="entry name" value="RmlC-like_jellyroll"/>
</dbReference>
<gene>
    <name evidence="4" type="ORF">EV188_11441</name>
</gene>
<dbReference type="OrthoDB" id="285029at2"/>
<accession>A0A4R6UNA6</accession>
<name>A0A4R6UNA6_9PSEU</name>
<dbReference type="RefSeq" id="WP_133829879.1">
    <property type="nucleotide sequence ID" value="NZ_BAABHR010000059.1"/>
</dbReference>
<dbReference type="CDD" id="cd02216">
    <property type="entry name" value="cupin_GDO-like_N"/>
    <property type="match status" value="1"/>
</dbReference>
<protein>
    <submittedName>
        <fullName evidence="4">Gentisate 1,2-dioxygenase</fullName>
    </submittedName>
</protein>
<dbReference type="Pfam" id="PF07883">
    <property type="entry name" value="Cupin_2"/>
    <property type="match status" value="1"/>
</dbReference>
<dbReference type="CDD" id="cd06992">
    <property type="entry name" value="cupin_GDO-like_C"/>
    <property type="match status" value="1"/>
</dbReference>
<dbReference type="InterPro" id="IPR013096">
    <property type="entry name" value="Cupin_2"/>
</dbReference>
<dbReference type="InterPro" id="IPR047183">
    <property type="entry name" value="GDO-like"/>
</dbReference>
<dbReference type="Gene3D" id="2.60.120.10">
    <property type="entry name" value="Jelly Rolls"/>
    <property type="match status" value="1"/>
</dbReference>
<organism evidence="4 5">
    <name type="scientific">Actinomycetospora succinea</name>
    <dbReference type="NCBI Taxonomy" id="663603"/>
    <lineage>
        <taxon>Bacteria</taxon>
        <taxon>Bacillati</taxon>
        <taxon>Actinomycetota</taxon>
        <taxon>Actinomycetes</taxon>
        <taxon>Pseudonocardiales</taxon>
        <taxon>Pseudonocardiaceae</taxon>
        <taxon>Actinomycetospora</taxon>
    </lineage>
</organism>
<dbReference type="GO" id="GO:0051213">
    <property type="term" value="F:dioxygenase activity"/>
    <property type="evidence" value="ECO:0007669"/>
    <property type="project" value="UniProtKB-KW"/>
</dbReference>
<feature type="domain" description="Cupin type-2" evidence="3">
    <location>
        <begin position="101"/>
        <end position="164"/>
    </location>
</feature>
<comment type="caution">
    <text evidence="4">The sequence shown here is derived from an EMBL/GenBank/DDBJ whole genome shotgun (WGS) entry which is preliminary data.</text>
</comment>
<proteinExistence type="predicted"/>
<reference evidence="4 5" key="1">
    <citation type="submission" date="2019-03" db="EMBL/GenBank/DDBJ databases">
        <title>Genomic Encyclopedia of Type Strains, Phase IV (KMG-IV): sequencing the most valuable type-strain genomes for metagenomic binning, comparative biology and taxonomic classification.</title>
        <authorList>
            <person name="Goeker M."/>
        </authorList>
    </citation>
    <scope>NUCLEOTIDE SEQUENCE [LARGE SCALE GENOMIC DNA]</scope>
    <source>
        <strain evidence="4 5">DSM 45775</strain>
    </source>
</reference>
<dbReference type="EMBL" id="SNYO01000014">
    <property type="protein sequence ID" value="TDQ46953.1"/>
    <property type="molecule type" value="Genomic_DNA"/>
</dbReference>
<dbReference type="SUPFAM" id="SSF51182">
    <property type="entry name" value="RmlC-like cupins"/>
    <property type="match status" value="1"/>
</dbReference>
<dbReference type="Proteomes" id="UP000295705">
    <property type="component" value="Unassembled WGS sequence"/>
</dbReference>
<dbReference type="PANTHER" id="PTHR41517:SF1">
    <property type="entry name" value="CUPIN"/>
    <property type="match status" value="1"/>
</dbReference>
<dbReference type="PANTHER" id="PTHR41517">
    <property type="entry name" value="1,2-DIOXYGENASE PROTEIN-RELATED"/>
    <property type="match status" value="1"/>
</dbReference>
<evidence type="ECO:0000256" key="2">
    <source>
        <dbReference type="ARBA" id="ARBA00023002"/>
    </source>
</evidence>
<dbReference type="InterPro" id="IPR011051">
    <property type="entry name" value="RmlC_Cupin_sf"/>
</dbReference>
<keyword evidence="1 4" id="KW-0223">Dioxygenase</keyword>
<evidence type="ECO:0000256" key="1">
    <source>
        <dbReference type="ARBA" id="ARBA00022964"/>
    </source>
</evidence>
<evidence type="ECO:0000259" key="3">
    <source>
        <dbReference type="Pfam" id="PF07883"/>
    </source>
</evidence>